<keyword evidence="2" id="KW-1185">Reference proteome</keyword>
<dbReference type="AlphaFoldDB" id="A0A9W9RSU3"/>
<organism evidence="1 2">
    <name type="scientific">Penicillium cataractarum</name>
    <dbReference type="NCBI Taxonomy" id="2100454"/>
    <lineage>
        <taxon>Eukaryota</taxon>
        <taxon>Fungi</taxon>
        <taxon>Dikarya</taxon>
        <taxon>Ascomycota</taxon>
        <taxon>Pezizomycotina</taxon>
        <taxon>Eurotiomycetes</taxon>
        <taxon>Eurotiomycetidae</taxon>
        <taxon>Eurotiales</taxon>
        <taxon>Aspergillaceae</taxon>
        <taxon>Penicillium</taxon>
    </lineage>
</organism>
<reference evidence="1" key="2">
    <citation type="journal article" date="2023" name="IMA Fungus">
        <title>Comparative genomic study of the Penicillium genus elucidates a diverse pangenome and 15 lateral gene transfer events.</title>
        <authorList>
            <person name="Petersen C."/>
            <person name="Sorensen T."/>
            <person name="Nielsen M.R."/>
            <person name="Sondergaard T.E."/>
            <person name="Sorensen J.L."/>
            <person name="Fitzpatrick D.A."/>
            <person name="Frisvad J.C."/>
            <person name="Nielsen K.L."/>
        </authorList>
    </citation>
    <scope>NUCLEOTIDE SEQUENCE</scope>
    <source>
        <strain evidence="1">IBT 29864</strain>
    </source>
</reference>
<reference evidence="1" key="1">
    <citation type="submission" date="2022-11" db="EMBL/GenBank/DDBJ databases">
        <authorList>
            <person name="Petersen C."/>
        </authorList>
    </citation>
    <scope>NUCLEOTIDE SEQUENCE</scope>
    <source>
        <strain evidence="1">IBT 29864</strain>
    </source>
</reference>
<dbReference type="Proteomes" id="UP001147782">
    <property type="component" value="Unassembled WGS sequence"/>
</dbReference>
<sequence>MEFDVSYAPTGEKALYYIRRVLFPFFTFTTLVCQTKDSSIHLIFSIYNRLFDHLERSMR</sequence>
<dbReference type="GeneID" id="81442800"/>
<evidence type="ECO:0000313" key="1">
    <source>
        <dbReference type="EMBL" id="KAJ5364995.1"/>
    </source>
</evidence>
<evidence type="ECO:0000313" key="2">
    <source>
        <dbReference type="Proteomes" id="UP001147782"/>
    </source>
</evidence>
<name>A0A9W9RSU3_9EURO</name>
<gene>
    <name evidence="1" type="ORF">N7496_010708</name>
</gene>
<accession>A0A9W9RSU3</accession>
<dbReference type="EMBL" id="JAPZBS010000008">
    <property type="protein sequence ID" value="KAJ5364995.1"/>
    <property type="molecule type" value="Genomic_DNA"/>
</dbReference>
<comment type="caution">
    <text evidence="1">The sequence shown here is derived from an EMBL/GenBank/DDBJ whole genome shotgun (WGS) entry which is preliminary data.</text>
</comment>
<proteinExistence type="predicted"/>
<protein>
    <submittedName>
        <fullName evidence="1">Uncharacterized protein</fullName>
    </submittedName>
</protein>
<dbReference type="RefSeq" id="XP_056552621.1">
    <property type="nucleotide sequence ID" value="XM_056703621.1"/>
</dbReference>